<comment type="function">
    <text evidence="4">Catalyzes the dehydration of chorismate into 3-[(1-carboxyvinyl)oxy]benzoate, a step in the biosynthesis of menaquinone (MK, vitamin K2).</text>
</comment>
<name>A0A5K7YDQ8_9BACT</name>
<dbReference type="HAMAP" id="MF_00995">
    <property type="entry name" value="MqnA"/>
    <property type="match status" value="1"/>
</dbReference>
<dbReference type="InterPro" id="IPR030868">
    <property type="entry name" value="MqnA"/>
</dbReference>
<comment type="similarity">
    <text evidence="4">Belongs to the MqnA/MqnD family. MqnA subfamily.</text>
</comment>
<comment type="catalytic activity">
    <reaction evidence="4">
        <text>chorismate = 3-[(1-carboxyvinyl)-oxy]benzoate + H2O</text>
        <dbReference type="Rhea" id="RHEA:40051"/>
        <dbReference type="ChEBI" id="CHEBI:15377"/>
        <dbReference type="ChEBI" id="CHEBI:29748"/>
        <dbReference type="ChEBI" id="CHEBI:76981"/>
        <dbReference type="EC" id="4.2.1.151"/>
    </reaction>
</comment>
<evidence type="ECO:0000313" key="5">
    <source>
        <dbReference type="EMBL" id="BBO66575.1"/>
    </source>
</evidence>
<dbReference type="RefSeq" id="WP_155314926.1">
    <property type="nucleotide sequence ID" value="NZ_AP021874.1"/>
</dbReference>
<accession>A0A5K7YDQ8</accession>
<dbReference type="SUPFAM" id="SSF53850">
    <property type="entry name" value="Periplasmic binding protein-like II"/>
    <property type="match status" value="1"/>
</dbReference>
<organism evidence="5 6">
    <name type="scientific">Desulfosarcina alkanivorans</name>
    <dbReference type="NCBI Taxonomy" id="571177"/>
    <lineage>
        <taxon>Bacteria</taxon>
        <taxon>Pseudomonadati</taxon>
        <taxon>Thermodesulfobacteriota</taxon>
        <taxon>Desulfobacteria</taxon>
        <taxon>Desulfobacterales</taxon>
        <taxon>Desulfosarcinaceae</taxon>
        <taxon>Desulfosarcina</taxon>
    </lineage>
</organism>
<dbReference type="Proteomes" id="UP000427906">
    <property type="component" value="Chromosome"/>
</dbReference>
<dbReference type="PANTHER" id="PTHR37690">
    <property type="entry name" value="CHORISMATE DEHYDRATASE"/>
    <property type="match status" value="1"/>
</dbReference>
<dbReference type="AlphaFoldDB" id="A0A5K7YDQ8"/>
<evidence type="ECO:0000256" key="3">
    <source>
        <dbReference type="ARBA" id="ARBA00023239"/>
    </source>
</evidence>
<evidence type="ECO:0000256" key="4">
    <source>
        <dbReference type="HAMAP-Rule" id="MF_00995"/>
    </source>
</evidence>
<dbReference type="GO" id="GO:0016836">
    <property type="term" value="F:hydro-lyase activity"/>
    <property type="evidence" value="ECO:0007669"/>
    <property type="project" value="UniProtKB-UniRule"/>
</dbReference>
<dbReference type="PANTHER" id="PTHR37690:SF1">
    <property type="entry name" value="CHORISMATE DEHYDRATASE"/>
    <property type="match status" value="1"/>
</dbReference>
<dbReference type="OrthoDB" id="9810112at2"/>
<dbReference type="KEGG" id="dalk:DSCA_05050"/>
<protein>
    <recommendedName>
        <fullName evidence="4">Chorismate dehydratase</fullName>
        <ecNumber evidence="4">4.2.1.151</ecNumber>
    </recommendedName>
    <alternativeName>
        <fullName evidence="4">Menaquinone biosynthetic enzyme MqnA</fullName>
    </alternativeName>
</protein>
<dbReference type="GO" id="GO:0009234">
    <property type="term" value="P:menaquinone biosynthetic process"/>
    <property type="evidence" value="ECO:0007669"/>
    <property type="project" value="UniProtKB-UniRule"/>
</dbReference>
<keyword evidence="6" id="KW-1185">Reference proteome</keyword>
<dbReference type="UniPathway" id="UPA00079"/>
<dbReference type="EC" id="4.2.1.151" evidence="4"/>
<evidence type="ECO:0000313" key="6">
    <source>
        <dbReference type="Proteomes" id="UP000427906"/>
    </source>
</evidence>
<reference evidence="5 6" key="1">
    <citation type="submission" date="2019-11" db="EMBL/GenBank/DDBJ databases">
        <title>Comparative genomics of hydrocarbon-degrading Desulfosarcina strains.</title>
        <authorList>
            <person name="Watanabe M."/>
            <person name="Kojima H."/>
            <person name="Fukui M."/>
        </authorList>
    </citation>
    <scope>NUCLEOTIDE SEQUENCE [LARGE SCALE GENOMIC DNA]</scope>
    <source>
        <strain evidence="5 6">PL12</strain>
    </source>
</reference>
<dbReference type="Gene3D" id="3.40.190.10">
    <property type="entry name" value="Periplasmic binding protein-like II"/>
    <property type="match status" value="2"/>
</dbReference>
<keyword evidence="3 4" id="KW-0456">Lyase</keyword>
<comment type="pathway">
    <text evidence="1 4">Quinol/quinone metabolism; menaquinone biosynthesis.</text>
</comment>
<dbReference type="EMBL" id="AP021874">
    <property type="protein sequence ID" value="BBO66575.1"/>
    <property type="molecule type" value="Genomic_DNA"/>
</dbReference>
<gene>
    <name evidence="4 5" type="primary">mqnA</name>
    <name evidence="5" type="ORF">DSCA_05050</name>
</gene>
<evidence type="ECO:0000256" key="1">
    <source>
        <dbReference type="ARBA" id="ARBA00004863"/>
    </source>
</evidence>
<sequence length="262" mass="28429">MTVPVAMIPYTNMAPYRQLGEPEGCRFVPMVPRASIAALLSGDVAAAAVPVGGLNALDGVVETVGRFGIAADGDVMSVLLFSRLPFDAMHRPQTIRITGETASSVRLLYLLLGQCHGFDRLPYLAADGQVPDGELLIGDRALVRGQAAGGAGSIYITDLSRRWRDIHGLPFVFARWVVRKDAPGPVKSAIARWLDEFMDREASLVEQAVPAAAAALDLAPDIVRRYFSVIRRCLGDRDIQGQELFFRTIGRLGRSPLFRTAP</sequence>
<keyword evidence="2 4" id="KW-0474">Menaquinone biosynthesis</keyword>
<evidence type="ECO:0000256" key="2">
    <source>
        <dbReference type="ARBA" id="ARBA00022428"/>
    </source>
</evidence>
<dbReference type="InterPro" id="IPR003773">
    <property type="entry name" value="Menaquinone_biosynth"/>
</dbReference>
<proteinExistence type="inferred from homology"/>
<dbReference type="Pfam" id="PF02621">
    <property type="entry name" value="VitK2_biosynth"/>
    <property type="match status" value="1"/>
</dbReference>